<name>A0AAE9ZZR6_9BACT</name>
<dbReference type="Pfam" id="PF07729">
    <property type="entry name" value="FCD"/>
    <property type="match status" value="1"/>
</dbReference>
<dbReference type="PANTHER" id="PTHR43537:SF24">
    <property type="entry name" value="GLUCONATE OPERON TRANSCRIPTIONAL REPRESSOR"/>
    <property type="match status" value="1"/>
</dbReference>
<dbReference type="CDD" id="cd07377">
    <property type="entry name" value="WHTH_GntR"/>
    <property type="match status" value="1"/>
</dbReference>
<dbReference type="Gene3D" id="1.20.120.530">
    <property type="entry name" value="GntR ligand-binding domain-like"/>
    <property type="match status" value="1"/>
</dbReference>
<dbReference type="Gene3D" id="1.10.10.10">
    <property type="entry name" value="Winged helix-like DNA-binding domain superfamily/Winged helix DNA-binding domain"/>
    <property type="match status" value="1"/>
</dbReference>
<evidence type="ECO:0000313" key="6">
    <source>
        <dbReference type="Proteomes" id="UP001218638"/>
    </source>
</evidence>
<dbReference type="SMART" id="SM00895">
    <property type="entry name" value="FCD"/>
    <property type="match status" value="1"/>
</dbReference>
<keyword evidence="2" id="KW-0238">DNA-binding</keyword>
<proteinExistence type="predicted"/>
<dbReference type="AlphaFoldDB" id="A0AAE9ZZR6"/>
<dbReference type="InterPro" id="IPR000524">
    <property type="entry name" value="Tscrpt_reg_HTH_GntR"/>
</dbReference>
<evidence type="ECO:0000256" key="2">
    <source>
        <dbReference type="ARBA" id="ARBA00023125"/>
    </source>
</evidence>
<dbReference type="SUPFAM" id="SSF48008">
    <property type="entry name" value="GntR ligand-binding domain-like"/>
    <property type="match status" value="1"/>
</dbReference>
<dbReference type="SMART" id="SM00345">
    <property type="entry name" value="HTH_GNTR"/>
    <property type="match status" value="1"/>
</dbReference>
<dbReference type="GO" id="GO:0003677">
    <property type="term" value="F:DNA binding"/>
    <property type="evidence" value="ECO:0007669"/>
    <property type="project" value="UniProtKB-KW"/>
</dbReference>
<sequence length="230" mass="25059">MTKPLQRTPLPEAIARHLLDEFGTAEWLPPERQLAADLGVSRAALREAIKRLENQGLLESRHGVGVRVTRNFNAPLGQLLTHAVPSPSARIRQFAAVRVLVEPEIARLAALRAKPADLARLRQSQEQLKHAADLNAAVAADLEFHRHLATIGGNQVLALMLASIADLEEQARLVSLRRVGLPDAHAQHQQVLDAVAVGDAEAARDAMLRHVSAAQNTPPRRASTARRSRS</sequence>
<dbReference type="EMBL" id="CP119075">
    <property type="protein sequence ID" value="WED63667.1"/>
    <property type="molecule type" value="Genomic_DNA"/>
</dbReference>
<dbReference type="PROSITE" id="PS50949">
    <property type="entry name" value="HTH_GNTR"/>
    <property type="match status" value="1"/>
</dbReference>
<evidence type="ECO:0000256" key="3">
    <source>
        <dbReference type="ARBA" id="ARBA00023163"/>
    </source>
</evidence>
<evidence type="ECO:0000313" key="5">
    <source>
        <dbReference type="EMBL" id="WED63667.1"/>
    </source>
</evidence>
<dbReference type="Pfam" id="PF00392">
    <property type="entry name" value="GntR"/>
    <property type="match status" value="1"/>
</dbReference>
<dbReference type="GO" id="GO:0003700">
    <property type="term" value="F:DNA-binding transcription factor activity"/>
    <property type="evidence" value="ECO:0007669"/>
    <property type="project" value="InterPro"/>
</dbReference>
<dbReference type="InterPro" id="IPR036388">
    <property type="entry name" value="WH-like_DNA-bd_sf"/>
</dbReference>
<keyword evidence="6" id="KW-1185">Reference proteome</keyword>
<dbReference type="InterPro" id="IPR011711">
    <property type="entry name" value="GntR_C"/>
</dbReference>
<organism evidence="5 6">
    <name type="scientific">Synoicihabitans lomoniglobus</name>
    <dbReference type="NCBI Taxonomy" id="2909285"/>
    <lineage>
        <taxon>Bacteria</taxon>
        <taxon>Pseudomonadati</taxon>
        <taxon>Verrucomicrobiota</taxon>
        <taxon>Opitutia</taxon>
        <taxon>Opitutales</taxon>
        <taxon>Opitutaceae</taxon>
        <taxon>Synoicihabitans</taxon>
    </lineage>
</organism>
<dbReference type="SUPFAM" id="SSF46785">
    <property type="entry name" value="Winged helix' DNA-binding domain"/>
    <property type="match status" value="1"/>
</dbReference>
<dbReference type="InterPro" id="IPR036390">
    <property type="entry name" value="WH_DNA-bd_sf"/>
</dbReference>
<dbReference type="RefSeq" id="WP_330929874.1">
    <property type="nucleotide sequence ID" value="NZ_CP119075.1"/>
</dbReference>
<evidence type="ECO:0000256" key="1">
    <source>
        <dbReference type="ARBA" id="ARBA00023015"/>
    </source>
</evidence>
<dbReference type="PANTHER" id="PTHR43537">
    <property type="entry name" value="TRANSCRIPTIONAL REGULATOR, GNTR FAMILY"/>
    <property type="match status" value="1"/>
</dbReference>
<keyword evidence="1" id="KW-0805">Transcription regulation</keyword>
<feature type="domain" description="HTH gntR-type" evidence="4">
    <location>
        <begin position="4"/>
        <end position="71"/>
    </location>
</feature>
<dbReference type="KEGG" id="slom:PXH66_15130"/>
<dbReference type="PRINTS" id="PR00035">
    <property type="entry name" value="HTHGNTR"/>
</dbReference>
<keyword evidence="3" id="KW-0804">Transcription</keyword>
<dbReference type="Proteomes" id="UP001218638">
    <property type="component" value="Chromosome"/>
</dbReference>
<dbReference type="InterPro" id="IPR008920">
    <property type="entry name" value="TF_FadR/GntR_C"/>
</dbReference>
<gene>
    <name evidence="5" type="ORF">PXH66_15130</name>
</gene>
<evidence type="ECO:0000259" key="4">
    <source>
        <dbReference type="PROSITE" id="PS50949"/>
    </source>
</evidence>
<accession>A0AAE9ZZR6</accession>
<protein>
    <submittedName>
        <fullName evidence="5">FCD domain-containing protein</fullName>
    </submittedName>
</protein>
<reference evidence="5" key="1">
    <citation type="submission" date="2023-03" db="EMBL/GenBank/DDBJ databases">
        <title>Lomoglobus Profundus gen. nov., sp. nov., a novel member of the phylum Verrucomicrobia, isolated from deep-marine sediment of South China Sea.</title>
        <authorList>
            <person name="Ahmad T."/>
            <person name="Ishaq S.E."/>
            <person name="Wang F."/>
        </authorList>
    </citation>
    <scope>NUCLEOTIDE SEQUENCE</scope>
    <source>
        <strain evidence="5">LMO-M01</strain>
    </source>
</reference>